<feature type="domain" description="Heme haloperoxidase family profile" evidence="8">
    <location>
        <begin position="83"/>
        <end position="315"/>
    </location>
</feature>
<evidence type="ECO:0000256" key="1">
    <source>
        <dbReference type="ARBA" id="ARBA00001970"/>
    </source>
</evidence>
<dbReference type="Gene3D" id="1.10.489.10">
    <property type="entry name" value="Chloroperoxidase-like"/>
    <property type="match status" value="1"/>
</dbReference>
<keyword evidence="10" id="KW-1185">Reference proteome</keyword>
<proteinExistence type="inferred from homology"/>
<dbReference type="InterPro" id="IPR036851">
    <property type="entry name" value="Chloroperoxidase-like_sf"/>
</dbReference>
<dbReference type="SUPFAM" id="SSF47571">
    <property type="entry name" value="Cloroperoxidase"/>
    <property type="match status" value="1"/>
</dbReference>
<evidence type="ECO:0000256" key="7">
    <source>
        <dbReference type="ARBA" id="ARBA00025795"/>
    </source>
</evidence>
<dbReference type="PROSITE" id="PS51405">
    <property type="entry name" value="HEME_HALOPEROXIDASE"/>
    <property type="match status" value="1"/>
</dbReference>
<evidence type="ECO:0000256" key="2">
    <source>
        <dbReference type="ARBA" id="ARBA00022559"/>
    </source>
</evidence>
<name>A0A074Y9E2_AURSE</name>
<keyword evidence="2" id="KW-0575">Peroxidase</keyword>
<dbReference type="PANTHER" id="PTHR33577:SF15">
    <property type="entry name" value="HEME HALOPEROXIDASE FAMILY PROFILE DOMAIN-CONTAINING PROTEIN"/>
    <property type="match status" value="1"/>
</dbReference>
<comment type="similarity">
    <text evidence="7">Belongs to the chloroperoxidase family.</text>
</comment>
<dbReference type="HOGENOM" id="CLU_029871_5_0_1"/>
<sequence>MYTQIPILLTIAGTVNGYAWMERIANGGPAATLDKRAPICPIHLAPQGAAPYSDYYPSKYTGAKNGLPGTGKGGVLVPAAGDTAHAYSPPSPSDIRGPCPGLNMAANHNFISHDGLTNFVELVDFAQNVFNWGWDLATFVATFGIVMDGDPFTSQLSIGCGGGMQIPNTGLNAHNKFETDSSMTRNDYFTSPTGDAYSVNATIFGYMNDYCDGDFTLGCMGPYMGSRYNNSKETNPNFFFGPLGLFAFGTATLPQESFASYGNAGTPSVDTIQYFWAVNRSASGSSTWIANPGHETIPPNWCNRPTALSFAEIFGETSQLYAEAGYPAFGGNVGKTDAFVGLTFEAGGIENGILKDPSAEGIACLFQQVLMDTVPQSLSIVLTQDPIASAFAKTNLAGIFKSFGCPAL</sequence>
<organism evidence="9 10">
    <name type="scientific">Aureobasidium subglaciale (strain EXF-2481)</name>
    <name type="common">Aureobasidium pullulans var. subglaciale</name>
    <dbReference type="NCBI Taxonomy" id="1043005"/>
    <lineage>
        <taxon>Eukaryota</taxon>
        <taxon>Fungi</taxon>
        <taxon>Dikarya</taxon>
        <taxon>Ascomycota</taxon>
        <taxon>Pezizomycotina</taxon>
        <taxon>Dothideomycetes</taxon>
        <taxon>Dothideomycetidae</taxon>
        <taxon>Dothideales</taxon>
        <taxon>Saccotheciaceae</taxon>
        <taxon>Aureobasidium</taxon>
    </lineage>
</organism>
<dbReference type="OrthoDB" id="407298at2759"/>
<comment type="cofactor">
    <cofactor evidence="1">
        <name>heme b</name>
        <dbReference type="ChEBI" id="CHEBI:60344"/>
    </cofactor>
</comment>
<keyword evidence="6" id="KW-0408">Iron</keyword>
<keyword evidence="5" id="KW-0560">Oxidoreductase</keyword>
<gene>
    <name evidence="9" type="ORF">AUEXF2481DRAFT_527196</name>
</gene>
<evidence type="ECO:0000256" key="5">
    <source>
        <dbReference type="ARBA" id="ARBA00023002"/>
    </source>
</evidence>
<evidence type="ECO:0000256" key="4">
    <source>
        <dbReference type="ARBA" id="ARBA00022723"/>
    </source>
</evidence>
<evidence type="ECO:0000256" key="3">
    <source>
        <dbReference type="ARBA" id="ARBA00022617"/>
    </source>
</evidence>
<keyword evidence="3" id="KW-0349">Heme</keyword>
<protein>
    <recommendedName>
        <fullName evidence="8">Heme haloperoxidase family profile domain-containing protein</fullName>
    </recommendedName>
</protein>
<accession>A0A074Y9E2</accession>
<dbReference type="Proteomes" id="UP000030641">
    <property type="component" value="Unassembled WGS sequence"/>
</dbReference>
<reference evidence="9 10" key="1">
    <citation type="journal article" date="2014" name="BMC Genomics">
        <title>Genome sequencing of four Aureobasidium pullulans varieties: biotechnological potential, stress tolerance, and description of new species.</title>
        <authorList>
            <person name="Gostin Ar C."/>
            <person name="Ohm R.A."/>
            <person name="Kogej T."/>
            <person name="Sonjak S."/>
            <person name="Turk M."/>
            <person name="Zajc J."/>
            <person name="Zalar P."/>
            <person name="Grube M."/>
            <person name="Sun H."/>
            <person name="Han J."/>
            <person name="Sharma A."/>
            <person name="Chiniquy J."/>
            <person name="Ngan C.Y."/>
            <person name="Lipzen A."/>
            <person name="Barry K."/>
            <person name="Grigoriev I.V."/>
            <person name="Gunde-Cimerman N."/>
        </authorList>
    </citation>
    <scope>NUCLEOTIDE SEQUENCE [LARGE SCALE GENOMIC DNA]</scope>
    <source>
        <strain evidence="9 10">EXF-2481</strain>
    </source>
</reference>
<evidence type="ECO:0000313" key="10">
    <source>
        <dbReference type="Proteomes" id="UP000030641"/>
    </source>
</evidence>
<dbReference type="InterPro" id="IPR000028">
    <property type="entry name" value="Chloroperoxidase"/>
</dbReference>
<dbReference type="RefSeq" id="XP_013339331.1">
    <property type="nucleotide sequence ID" value="XM_013483877.1"/>
</dbReference>
<dbReference type="PANTHER" id="PTHR33577">
    <property type="entry name" value="STERIGMATOCYSTIN BIOSYNTHESIS PEROXIDASE STCC-RELATED"/>
    <property type="match status" value="1"/>
</dbReference>
<dbReference type="GO" id="GO:0004601">
    <property type="term" value="F:peroxidase activity"/>
    <property type="evidence" value="ECO:0007669"/>
    <property type="project" value="UniProtKB-KW"/>
</dbReference>
<dbReference type="EMBL" id="KL584785">
    <property type="protein sequence ID" value="KEQ90797.1"/>
    <property type="molecule type" value="Genomic_DNA"/>
</dbReference>
<dbReference type="InParanoid" id="A0A074Y9E2"/>
<dbReference type="Pfam" id="PF01328">
    <property type="entry name" value="Peroxidase_2"/>
    <property type="match status" value="1"/>
</dbReference>
<dbReference type="STRING" id="1043005.A0A074Y9E2"/>
<dbReference type="GO" id="GO:0046872">
    <property type="term" value="F:metal ion binding"/>
    <property type="evidence" value="ECO:0007669"/>
    <property type="project" value="UniProtKB-KW"/>
</dbReference>
<evidence type="ECO:0000256" key="6">
    <source>
        <dbReference type="ARBA" id="ARBA00023004"/>
    </source>
</evidence>
<evidence type="ECO:0000313" key="9">
    <source>
        <dbReference type="EMBL" id="KEQ90797.1"/>
    </source>
</evidence>
<dbReference type="AlphaFoldDB" id="A0A074Y9E2"/>
<dbReference type="GeneID" id="25368817"/>
<evidence type="ECO:0000259" key="8">
    <source>
        <dbReference type="PROSITE" id="PS51405"/>
    </source>
</evidence>
<keyword evidence="4" id="KW-0479">Metal-binding</keyword>